<evidence type="ECO:0000256" key="1">
    <source>
        <dbReference type="SAM" id="Phobius"/>
    </source>
</evidence>
<dbReference type="InterPro" id="IPR025187">
    <property type="entry name" value="DUF4112"/>
</dbReference>
<keyword evidence="1" id="KW-0472">Membrane</keyword>
<sequence>MYAGPFLGDILPPVTDEVMRRLRRIRRLAWLLDAAVRVPGTRFRLGAASLVGLFPAAGSLVLGMVSLSIVWQAWRMGVPRVLLMRMIVNVALETLVDTVPLAGDAFDTVFKANMRNVALVERYLNVGPGPWRE</sequence>
<dbReference type="PANTHER" id="PTHR35519">
    <property type="entry name" value="MEMBRANE PROTEINS"/>
    <property type="match status" value="1"/>
</dbReference>
<comment type="caution">
    <text evidence="2">The sequence shown here is derived from an EMBL/GenBank/DDBJ whole genome shotgun (WGS) entry which is preliminary data.</text>
</comment>
<gene>
    <name evidence="2" type="ORF">HLH33_01790</name>
</gene>
<dbReference type="OMA" id="IVWEARN"/>
<reference evidence="2 3" key="1">
    <citation type="submission" date="2020-04" db="EMBL/GenBank/DDBJ databases">
        <title>Description of novel Gluconacetobacter.</title>
        <authorList>
            <person name="Sombolestani A."/>
        </authorList>
    </citation>
    <scope>NUCLEOTIDE SEQUENCE [LARGE SCALE GENOMIC DNA]</scope>
    <source>
        <strain evidence="2 3">LMG 7603</strain>
    </source>
</reference>
<organism evidence="2 3">
    <name type="scientific">Gluconacetobacter diazotrophicus</name>
    <name type="common">Acetobacter diazotrophicus</name>
    <dbReference type="NCBI Taxonomy" id="33996"/>
    <lineage>
        <taxon>Bacteria</taxon>
        <taxon>Pseudomonadati</taxon>
        <taxon>Pseudomonadota</taxon>
        <taxon>Alphaproteobacteria</taxon>
        <taxon>Acetobacterales</taxon>
        <taxon>Acetobacteraceae</taxon>
        <taxon>Gluconacetobacter</taxon>
    </lineage>
</organism>
<dbReference type="Proteomes" id="UP000550787">
    <property type="component" value="Unassembled WGS sequence"/>
</dbReference>
<evidence type="ECO:0000313" key="2">
    <source>
        <dbReference type="EMBL" id="MBB2155051.1"/>
    </source>
</evidence>
<dbReference type="PANTHER" id="PTHR35519:SF2">
    <property type="entry name" value="PH DOMAIN PROTEIN"/>
    <property type="match status" value="1"/>
</dbReference>
<protein>
    <submittedName>
        <fullName evidence="2">DUF4112 domain-containing protein</fullName>
    </submittedName>
</protein>
<evidence type="ECO:0000313" key="3">
    <source>
        <dbReference type="Proteomes" id="UP000550787"/>
    </source>
</evidence>
<dbReference type="Pfam" id="PF13430">
    <property type="entry name" value="DUF4112"/>
    <property type="match status" value="1"/>
</dbReference>
<keyword evidence="1" id="KW-1133">Transmembrane helix</keyword>
<feature type="transmembrane region" description="Helical" evidence="1">
    <location>
        <begin position="53"/>
        <end position="74"/>
    </location>
</feature>
<accession>A0A7W4FC60</accession>
<proteinExistence type="predicted"/>
<dbReference type="AlphaFoldDB" id="A0A7W4FC60"/>
<name>A0A7W4FC60_GLUDI</name>
<dbReference type="EMBL" id="JABEQG010000002">
    <property type="protein sequence ID" value="MBB2155051.1"/>
    <property type="molecule type" value="Genomic_DNA"/>
</dbReference>
<keyword evidence="1" id="KW-0812">Transmembrane</keyword>